<name>A0A450YTV8_9GAMM</name>
<gene>
    <name evidence="1" type="ORF">BECKTC1821E_GA0114239_10422</name>
</gene>
<accession>A0A450YTV8</accession>
<evidence type="ECO:0000313" key="1">
    <source>
        <dbReference type="EMBL" id="VFK44990.1"/>
    </source>
</evidence>
<dbReference type="EMBL" id="CAADFT010000042">
    <property type="protein sequence ID" value="VFK44990.1"/>
    <property type="molecule type" value="Genomic_DNA"/>
</dbReference>
<dbReference type="AlphaFoldDB" id="A0A450YTV8"/>
<evidence type="ECO:0008006" key="2">
    <source>
        <dbReference type="Google" id="ProtNLM"/>
    </source>
</evidence>
<proteinExistence type="predicted"/>
<sequence>MVVESTYNWYWLVDGLIEAGFWVRLANTAAIVQYNGLNHADDDSDARFPATLPRLGSLPVGYIYPKEQRAIRDLLRKREQLIRQRTANPSSLQNIITRNRSQSSGANHVKKLIPELVEQLLPRIYLWR</sequence>
<protein>
    <recommendedName>
        <fullName evidence="2">Transposase</fullName>
    </recommendedName>
</protein>
<organism evidence="1">
    <name type="scientific">Candidatus Kentrum sp. TC</name>
    <dbReference type="NCBI Taxonomy" id="2126339"/>
    <lineage>
        <taxon>Bacteria</taxon>
        <taxon>Pseudomonadati</taxon>
        <taxon>Pseudomonadota</taxon>
        <taxon>Gammaproteobacteria</taxon>
        <taxon>Candidatus Kentrum</taxon>
    </lineage>
</organism>
<reference evidence="1" key="1">
    <citation type="submission" date="2019-02" db="EMBL/GenBank/DDBJ databases">
        <authorList>
            <person name="Gruber-Vodicka R. H."/>
            <person name="Seah K. B. B."/>
        </authorList>
    </citation>
    <scope>NUCLEOTIDE SEQUENCE</scope>
    <source>
        <strain evidence="1">BECK_BZ125</strain>
    </source>
</reference>